<dbReference type="EMBL" id="FOQA01000005">
    <property type="protein sequence ID" value="SFH98570.1"/>
    <property type="molecule type" value="Genomic_DNA"/>
</dbReference>
<evidence type="ECO:0000313" key="8">
    <source>
        <dbReference type="EMBL" id="SFH98570.1"/>
    </source>
</evidence>
<proteinExistence type="predicted"/>
<feature type="domain" description="RDD" evidence="7">
    <location>
        <begin position="26"/>
        <end position="147"/>
    </location>
</feature>
<dbReference type="GO" id="GO:0005886">
    <property type="term" value="C:plasma membrane"/>
    <property type="evidence" value="ECO:0007669"/>
    <property type="project" value="UniProtKB-SubCell"/>
</dbReference>
<accession>A0A1I3EIA2</accession>
<dbReference type="InterPro" id="IPR051791">
    <property type="entry name" value="Pra-immunoreactive"/>
</dbReference>
<name>A0A1I3EIA2_9FIRM</name>
<dbReference type="PANTHER" id="PTHR36115:SF9">
    <property type="entry name" value="LMO1584 PROTEIN"/>
    <property type="match status" value="1"/>
</dbReference>
<sequence length="178" mass="20295">MMDKEIKEQEVMTCFSKQEWEDYRLARMADRLTAYVLDMIVVSGIGVILGAISGGMVWRIPFFAMQLMTIGVAGAVYFSLFTKIWGQTLGKMVMGIRVIQKNGEPLDWKTVLLREVAGRTISQFFGVHIGYLWAVISKKNQGWHDLLVDTYVVVDPLIEKQWMIQVPKITDNSLQSDN</sequence>
<feature type="transmembrane region" description="Helical" evidence="6">
    <location>
        <begin position="32"/>
        <end position="54"/>
    </location>
</feature>
<evidence type="ECO:0000256" key="6">
    <source>
        <dbReference type="SAM" id="Phobius"/>
    </source>
</evidence>
<gene>
    <name evidence="8" type="ORF">SAMN05192551_10513</name>
</gene>
<keyword evidence="2" id="KW-1003">Cell membrane</keyword>
<organism evidence="8 9">
    <name type="scientific">Tindallia magadiensis</name>
    <dbReference type="NCBI Taxonomy" id="69895"/>
    <lineage>
        <taxon>Bacteria</taxon>
        <taxon>Bacillati</taxon>
        <taxon>Bacillota</taxon>
        <taxon>Clostridia</taxon>
        <taxon>Peptostreptococcales</taxon>
        <taxon>Tindalliaceae</taxon>
        <taxon>Tindallia</taxon>
    </lineage>
</organism>
<keyword evidence="9" id="KW-1185">Reference proteome</keyword>
<dbReference type="Proteomes" id="UP000199287">
    <property type="component" value="Unassembled WGS sequence"/>
</dbReference>
<comment type="subcellular location">
    <subcellularLocation>
        <location evidence="1">Cell membrane</location>
        <topology evidence="1">Multi-pass membrane protein</topology>
    </subcellularLocation>
</comment>
<evidence type="ECO:0000256" key="2">
    <source>
        <dbReference type="ARBA" id="ARBA00022475"/>
    </source>
</evidence>
<protein>
    <submittedName>
        <fullName evidence="8">Uncharacterized membrane protein YckC, RDD family</fullName>
    </submittedName>
</protein>
<keyword evidence="4 6" id="KW-1133">Transmembrane helix</keyword>
<feature type="transmembrane region" description="Helical" evidence="6">
    <location>
        <begin position="60"/>
        <end position="82"/>
    </location>
</feature>
<evidence type="ECO:0000256" key="3">
    <source>
        <dbReference type="ARBA" id="ARBA00022692"/>
    </source>
</evidence>
<evidence type="ECO:0000259" key="7">
    <source>
        <dbReference type="Pfam" id="PF06271"/>
    </source>
</evidence>
<dbReference type="OrthoDB" id="9793824at2"/>
<dbReference type="Pfam" id="PF06271">
    <property type="entry name" value="RDD"/>
    <property type="match status" value="1"/>
</dbReference>
<evidence type="ECO:0000256" key="5">
    <source>
        <dbReference type="ARBA" id="ARBA00023136"/>
    </source>
</evidence>
<reference evidence="9" key="1">
    <citation type="submission" date="2016-10" db="EMBL/GenBank/DDBJ databases">
        <authorList>
            <person name="Varghese N."/>
            <person name="Submissions S."/>
        </authorList>
    </citation>
    <scope>NUCLEOTIDE SEQUENCE [LARGE SCALE GENOMIC DNA]</scope>
    <source>
        <strain evidence="9">Z-7934</strain>
    </source>
</reference>
<dbReference type="RefSeq" id="WP_093371874.1">
    <property type="nucleotide sequence ID" value="NZ_FOQA01000005.1"/>
</dbReference>
<keyword evidence="5 6" id="KW-0472">Membrane</keyword>
<evidence type="ECO:0000256" key="4">
    <source>
        <dbReference type="ARBA" id="ARBA00022989"/>
    </source>
</evidence>
<dbReference type="AlphaFoldDB" id="A0A1I3EIA2"/>
<evidence type="ECO:0000313" key="9">
    <source>
        <dbReference type="Proteomes" id="UP000199287"/>
    </source>
</evidence>
<dbReference type="STRING" id="69895.SAMN05192551_10513"/>
<dbReference type="InterPro" id="IPR010432">
    <property type="entry name" value="RDD"/>
</dbReference>
<keyword evidence="3 6" id="KW-0812">Transmembrane</keyword>
<evidence type="ECO:0000256" key="1">
    <source>
        <dbReference type="ARBA" id="ARBA00004651"/>
    </source>
</evidence>
<dbReference type="PANTHER" id="PTHR36115">
    <property type="entry name" value="PROLINE-RICH ANTIGEN HOMOLOG-RELATED"/>
    <property type="match status" value="1"/>
</dbReference>